<reference evidence="2" key="1">
    <citation type="submission" date="2020-08" db="EMBL/GenBank/DDBJ databases">
        <title>Spodoptera exigua strain:BAW_Kor-Di-RS1 Genome sequencing and assembly.</title>
        <authorList>
            <person name="Kim J."/>
            <person name="Nam H.Y."/>
            <person name="Kwon M."/>
            <person name="Choi J.H."/>
            <person name="Cho S.R."/>
            <person name="Kim G.-H."/>
        </authorList>
    </citation>
    <scope>NUCLEOTIDE SEQUENCE</scope>
    <source>
        <strain evidence="2">BAW_Kor-Di-RS1</strain>
        <tissue evidence="2">Whole-body</tissue>
    </source>
</reference>
<sequence>MLILPKRCLHFVDNVLCARGIPTKLTKIQPIIDHLNTKFSSLYLPEQEIAIDESLMLWKGRLSFSQLIATKAAQVGIKSYELCESKMGYLWQMIPRCHLVRPLLNRGHTLVMDNFYNSPLLARTLKAQKTDVMGTLRLNREFVPDSLRHKNTAITVWKDANVVSLIFTYHKVEVGGKEKYDYFRYKPKEVLDYNLAMGGIDKKDQLLQAFPIER</sequence>
<dbReference type="EMBL" id="JACKWZ010000387">
    <property type="protein sequence ID" value="KAF9408389.1"/>
    <property type="molecule type" value="Genomic_DNA"/>
</dbReference>
<gene>
    <name evidence="2" type="ORF">HW555_011926</name>
</gene>
<dbReference type="PANTHER" id="PTHR46599">
    <property type="entry name" value="PIGGYBAC TRANSPOSABLE ELEMENT-DERIVED PROTEIN 4"/>
    <property type="match status" value="1"/>
</dbReference>
<evidence type="ECO:0000313" key="3">
    <source>
        <dbReference type="Proteomes" id="UP000648187"/>
    </source>
</evidence>
<keyword evidence="3" id="KW-1185">Reference proteome</keyword>
<accession>A0A835G6P4</accession>
<dbReference type="InterPro" id="IPR029526">
    <property type="entry name" value="PGBD"/>
</dbReference>
<feature type="domain" description="PiggyBac transposable element-derived protein" evidence="1">
    <location>
        <begin position="98"/>
        <end position="213"/>
    </location>
</feature>
<feature type="non-terminal residue" evidence="2">
    <location>
        <position position="214"/>
    </location>
</feature>
<feature type="domain" description="PiggyBac transposable element-derived protein" evidence="1">
    <location>
        <begin position="7"/>
        <end position="96"/>
    </location>
</feature>
<dbReference type="Pfam" id="PF13843">
    <property type="entry name" value="DDE_Tnp_1_7"/>
    <property type="match status" value="2"/>
</dbReference>
<protein>
    <recommendedName>
        <fullName evidence="1">PiggyBac transposable element-derived protein domain-containing protein</fullName>
    </recommendedName>
</protein>
<comment type="caution">
    <text evidence="2">The sequence shown here is derived from an EMBL/GenBank/DDBJ whole genome shotgun (WGS) entry which is preliminary data.</text>
</comment>
<proteinExistence type="predicted"/>
<organism evidence="2 3">
    <name type="scientific">Spodoptera exigua</name>
    <name type="common">Beet armyworm</name>
    <name type="synonym">Noctua fulgens</name>
    <dbReference type="NCBI Taxonomy" id="7107"/>
    <lineage>
        <taxon>Eukaryota</taxon>
        <taxon>Metazoa</taxon>
        <taxon>Ecdysozoa</taxon>
        <taxon>Arthropoda</taxon>
        <taxon>Hexapoda</taxon>
        <taxon>Insecta</taxon>
        <taxon>Pterygota</taxon>
        <taxon>Neoptera</taxon>
        <taxon>Endopterygota</taxon>
        <taxon>Lepidoptera</taxon>
        <taxon>Glossata</taxon>
        <taxon>Ditrysia</taxon>
        <taxon>Noctuoidea</taxon>
        <taxon>Noctuidae</taxon>
        <taxon>Amphipyrinae</taxon>
        <taxon>Spodoptera</taxon>
    </lineage>
</organism>
<dbReference type="AlphaFoldDB" id="A0A835G6P4"/>
<evidence type="ECO:0000259" key="1">
    <source>
        <dbReference type="Pfam" id="PF13843"/>
    </source>
</evidence>
<dbReference type="PANTHER" id="PTHR46599:SF3">
    <property type="entry name" value="PIGGYBAC TRANSPOSABLE ELEMENT-DERIVED PROTEIN 4"/>
    <property type="match status" value="1"/>
</dbReference>
<dbReference type="Proteomes" id="UP000648187">
    <property type="component" value="Unassembled WGS sequence"/>
</dbReference>
<evidence type="ECO:0000313" key="2">
    <source>
        <dbReference type="EMBL" id="KAF9408389.1"/>
    </source>
</evidence>
<name>A0A835G6P4_SPOEX</name>